<dbReference type="InterPro" id="IPR023026">
    <property type="entry name" value="Trp_synth_beta/beta-like"/>
</dbReference>
<evidence type="ECO:0000313" key="3">
    <source>
        <dbReference type="EMBL" id="CAI9787763.1"/>
    </source>
</evidence>
<keyword evidence="2" id="KW-0663">Pyridoxal phosphate</keyword>
<evidence type="ECO:0000313" key="4">
    <source>
        <dbReference type="Proteomes" id="UP000834106"/>
    </source>
</evidence>
<organism evidence="3 4">
    <name type="scientific">Fraxinus pennsylvanica</name>
    <dbReference type="NCBI Taxonomy" id="56036"/>
    <lineage>
        <taxon>Eukaryota</taxon>
        <taxon>Viridiplantae</taxon>
        <taxon>Streptophyta</taxon>
        <taxon>Embryophyta</taxon>
        <taxon>Tracheophyta</taxon>
        <taxon>Spermatophyta</taxon>
        <taxon>Magnoliopsida</taxon>
        <taxon>eudicotyledons</taxon>
        <taxon>Gunneridae</taxon>
        <taxon>Pentapetalae</taxon>
        <taxon>asterids</taxon>
        <taxon>lamiids</taxon>
        <taxon>Lamiales</taxon>
        <taxon>Oleaceae</taxon>
        <taxon>Oleeae</taxon>
        <taxon>Fraxinus</taxon>
    </lineage>
</organism>
<evidence type="ECO:0000256" key="2">
    <source>
        <dbReference type="ARBA" id="ARBA00022898"/>
    </source>
</evidence>
<dbReference type="PANTHER" id="PTHR48077">
    <property type="entry name" value="TRYPTOPHAN SYNTHASE-RELATED"/>
    <property type="match status" value="1"/>
</dbReference>
<dbReference type="InterPro" id="IPR006653">
    <property type="entry name" value="Trp_synth_b_CS"/>
</dbReference>
<gene>
    <name evidence="3" type="ORF">FPE_LOCUS35193</name>
</gene>
<dbReference type="PANTHER" id="PTHR48077:SF3">
    <property type="entry name" value="TRYPTOPHAN SYNTHASE"/>
    <property type="match status" value="1"/>
</dbReference>
<dbReference type="GO" id="GO:0004834">
    <property type="term" value="F:tryptophan synthase activity"/>
    <property type="evidence" value="ECO:0007669"/>
    <property type="project" value="InterPro"/>
</dbReference>
<name>A0AAD2AGR3_9LAMI</name>
<evidence type="ECO:0000256" key="1">
    <source>
        <dbReference type="ARBA" id="ARBA00001933"/>
    </source>
</evidence>
<protein>
    <submittedName>
        <fullName evidence="3">Uncharacterized protein</fullName>
    </submittedName>
</protein>
<dbReference type="GO" id="GO:0005737">
    <property type="term" value="C:cytoplasm"/>
    <property type="evidence" value="ECO:0007669"/>
    <property type="project" value="TreeGrafter"/>
</dbReference>
<dbReference type="Gene3D" id="3.40.50.1100">
    <property type="match status" value="2"/>
</dbReference>
<dbReference type="EMBL" id="OU503058">
    <property type="protein sequence ID" value="CAI9787763.1"/>
    <property type="molecule type" value="Genomic_DNA"/>
</dbReference>
<proteinExistence type="predicted"/>
<sequence>MAFSSAAPCRTRTHLASSADSYSTLPLKFDKITPPCYLNPKPHSIFCTLAKQTMAEQPLEPVVLQRPDSFGRFGKFGGKYVPETLMYALTELETAFKSLASDQNYQNELDGILRDYVGRESPLYFAERLTEHYKCPDGKGPHIYLKREDLNHTGAHKINNAVAQALLAKRHPFFA</sequence>
<dbReference type="PROSITE" id="PS00168">
    <property type="entry name" value="TRP_SYNTHASE_BETA"/>
    <property type="match status" value="1"/>
</dbReference>
<dbReference type="SUPFAM" id="SSF53686">
    <property type="entry name" value="Tryptophan synthase beta subunit-like PLP-dependent enzymes"/>
    <property type="match status" value="1"/>
</dbReference>
<keyword evidence="4" id="KW-1185">Reference proteome</keyword>
<comment type="cofactor">
    <cofactor evidence="1">
        <name>pyridoxal 5'-phosphate</name>
        <dbReference type="ChEBI" id="CHEBI:597326"/>
    </cofactor>
</comment>
<reference evidence="3" key="1">
    <citation type="submission" date="2023-05" db="EMBL/GenBank/DDBJ databases">
        <authorList>
            <person name="Huff M."/>
        </authorList>
    </citation>
    <scope>NUCLEOTIDE SEQUENCE</scope>
</reference>
<dbReference type="AlphaFoldDB" id="A0AAD2AGR3"/>
<dbReference type="InterPro" id="IPR036052">
    <property type="entry name" value="TrpB-like_PALP_sf"/>
</dbReference>
<accession>A0AAD2AGR3</accession>
<dbReference type="Proteomes" id="UP000834106">
    <property type="component" value="Chromosome 23"/>
</dbReference>